<sequence>MQVWALFRVILLIRAVLAVASTGSKGLNQHIREFGDSAIEDNLKRARYSLIYFYRDACQYCDKFNPDFENLSVLFNNASDSGEGENSIIQVIKTNGKVNPRLNQLFKVQSYPTLKLLDFKTMEIFTYTKRKRDILSLLEFVKEKVPDAKPNYKNFVSKVKYLDNASFDDHVKQSKKDTLVVFTMPYMDDWINYQYPAHFYQQLADRMSSDERNIQFSLVDAGSQAASDVIAGLKISNFPSIVYFKGDGRVKAYGVYDQNQVMHGILSEKTLDSFIDNIDSEEHGKWFEMKRSSIDSS</sequence>
<dbReference type="HOGENOM" id="CLU_072343_0_0_1"/>
<dbReference type="InterPro" id="IPR036249">
    <property type="entry name" value="Thioredoxin-like_sf"/>
</dbReference>
<evidence type="ECO:0000256" key="3">
    <source>
        <dbReference type="SAM" id="SignalP"/>
    </source>
</evidence>
<dbReference type="Pfam" id="PF00085">
    <property type="entry name" value="Thioredoxin"/>
    <property type="match status" value="1"/>
</dbReference>
<evidence type="ECO:0000256" key="2">
    <source>
        <dbReference type="ARBA" id="ARBA00022729"/>
    </source>
</evidence>
<gene>
    <name evidence="5" type="ORF">PICST_80114</name>
</gene>
<evidence type="ECO:0000256" key="1">
    <source>
        <dbReference type="ARBA" id="ARBA00006347"/>
    </source>
</evidence>
<protein>
    <recommendedName>
        <fullName evidence="4">Thioredoxin domain-containing protein</fullName>
    </recommendedName>
</protein>
<dbReference type="GeneID" id="4851434"/>
<keyword evidence="2 3" id="KW-0732">Signal</keyword>
<dbReference type="InterPro" id="IPR013766">
    <property type="entry name" value="Thioredoxin_domain"/>
</dbReference>
<dbReference type="STRING" id="322104.A3GGN5"/>
<accession>A3GGN5</accession>
<dbReference type="SMR" id="A3GGN5"/>
<dbReference type="SUPFAM" id="SSF52833">
    <property type="entry name" value="Thioredoxin-like"/>
    <property type="match status" value="2"/>
</dbReference>
<name>A3GGN5_PICST</name>
<comment type="caution">
    <text evidence="5">The sequence shown here is derived from an EMBL/GenBank/DDBJ whole genome shotgun (WGS) entry which is preliminary data.</text>
</comment>
<evidence type="ECO:0000259" key="4">
    <source>
        <dbReference type="Pfam" id="PF00085"/>
    </source>
</evidence>
<dbReference type="InParanoid" id="A3GGN5"/>
<evidence type="ECO:0000313" key="5">
    <source>
        <dbReference type="EMBL" id="EAZ63959.2"/>
    </source>
</evidence>
<feature type="chain" id="PRO_5002652603" description="Thioredoxin domain-containing protein" evidence="3">
    <location>
        <begin position="19"/>
        <end position="297"/>
    </location>
</feature>
<organism evidence="5 6">
    <name type="scientific">Scheffersomyces stipitis (strain ATCC 58785 / CBS 6054 / NBRC 10063 / NRRL Y-11545)</name>
    <name type="common">Yeast</name>
    <name type="synonym">Pichia stipitis</name>
    <dbReference type="NCBI Taxonomy" id="322104"/>
    <lineage>
        <taxon>Eukaryota</taxon>
        <taxon>Fungi</taxon>
        <taxon>Dikarya</taxon>
        <taxon>Ascomycota</taxon>
        <taxon>Saccharomycotina</taxon>
        <taxon>Pichiomycetes</taxon>
        <taxon>Debaryomycetaceae</taxon>
        <taxon>Scheffersomyces</taxon>
    </lineage>
</organism>
<keyword evidence="6" id="KW-1185">Reference proteome</keyword>
<reference evidence="5 6" key="1">
    <citation type="journal article" date="2007" name="Nat. Biotechnol.">
        <title>Genome sequence of the lignocellulose-bioconverting and xylose-fermenting yeast Pichia stipitis.</title>
        <authorList>
            <person name="Jeffries T.W."/>
            <person name="Grigoriev I.V."/>
            <person name="Grimwood J."/>
            <person name="Laplaza J.M."/>
            <person name="Aerts A."/>
            <person name="Salamov A."/>
            <person name="Schmutz J."/>
            <person name="Lindquist E."/>
            <person name="Dehal P."/>
            <person name="Shapiro H."/>
            <person name="Jin Y.S."/>
            <person name="Passoth V."/>
            <person name="Richardson P.M."/>
        </authorList>
    </citation>
    <scope>NUCLEOTIDE SEQUENCE [LARGE SCALE GENOMIC DNA]</scope>
    <source>
        <strain evidence="6">ATCC 58785 / CBS 6054 / NBRC 10063 / NRRL Y-11545</strain>
    </source>
</reference>
<dbReference type="Proteomes" id="UP000002258">
    <property type="component" value="Chromosome 1"/>
</dbReference>
<dbReference type="OMA" id="YQYPAHF"/>
<dbReference type="PANTHER" id="PTHR45672:SF3">
    <property type="entry name" value="THIOREDOXIN DOMAIN-CONTAINING PROTEIN 5"/>
    <property type="match status" value="1"/>
</dbReference>
<dbReference type="GO" id="GO:0006457">
    <property type="term" value="P:protein folding"/>
    <property type="evidence" value="ECO:0007669"/>
    <property type="project" value="TreeGrafter"/>
</dbReference>
<dbReference type="InterPro" id="IPR051063">
    <property type="entry name" value="PDI"/>
</dbReference>
<dbReference type="Gene3D" id="3.40.30.10">
    <property type="entry name" value="Glutaredoxin"/>
    <property type="match status" value="2"/>
</dbReference>
<dbReference type="OrthoDB" id="10264505at2759"/>
<feature type="domain" description="Thioredoxin" evidence="4">
    <location>
        <begin position="41"/>
        <end position="121"/>
    </location>
</feature>
<dbReference type="AlphaFoldDB" id="A3GGN5"/>
<dbReference type="CDD" id="cd02961">
    <property type="entry name" value="PDI_a_family"/>
    <property type="match status" value="1"/>
</dbReference>
<evidence type="ECO:0000313" key="6">
    <source>
        <dbReference type="Proteomes" id="UP000002258"/>
    </source>
</evidence>
<dbReference type="PANTHER" id="PTHR45672">
    <property type="entry name" value="PROTEIN DISULFIDE-ISOMERASE C17H9.14C-RELATED"/>
    <property type="match status" value="1"/>
</dbReference>
<dbReference type="GO" id="GO:0005783">
    <property type="term" value="C:endoplasmic reticulum"/>
    <property type="evidence" value="ECO:0007669"/>
    <property type="project" value="TreeGrafter"/>
</dbReference>
<feature type="signal peptide" evidence="3">
    <location>
        <begin position="1"/>
        <end position="18"/>
    </location>
</feature>
<dbReference type="EMBL" id="AAVQ01000001">
    <property type="protein sequence ID" value="EAZ63959.2"/>
    <property type="molecule type" value="Genomic_DNA"/>
</dbReference>
<dbReference type="GO" id="GO:0003756">
    <property type="term" value="F:protein disulfide isomerase activity"/>
    <property type="evidence" value="ECO:0007669"/>
    <property type="project" value="TreeGrafter"/>
</dbReference>
<dbReference type="RefSeq" id="XP_001387982.2">
    <property type="nucleotide sequence ID" value="XM_001387945.1"/>
</dbReference>
<dbReference type="eggNOG" id="KOG0191">
    <property type="taxonomic scope" value="Eukaryota"/>
</dbReference>
<dbReference type="KEGG" id="pic:PICST_80114"/>
<proteinExistence type="inferred from homology"/>
<comment type="similarity">
    <text evidence="1">Belongs to the protein disulfide isomerase family.</text>
</comment>